<keyword evidence="4" id="KW-1185">Reference proteome</keyword>
<dbReference type="InterPro" id="IPR051804">
    <property type="entry name" value="Carb_Metab_Reg_Kinase/Isom"/>
</dbReference>
<accession>A0A7S8F735</accession>
<evidence type="ECO:0000313" key="4">
    <source>
        <dbReference type="Proteomes" id="UP000594459"/>
    </source>
</evidence>
<dbReference type="KEGG" id="qso:IRL76_07205"/>
<dbReference type="SUPFAM" id="SSF51182">
    <property type="entry name" value="RmlC-like cupins"/>
    <property type="match status" value="1"/>
</dbReference>
<dbReference type="InterPro" id="IPR014710">
    <property type="entry name" value="RmlC-like_jellyroll"/>
</dbReference>
<gene>
    <name evidence="3" type="ORF">IRL76_07205</name>
</gene>
<dbReference type="CDD" id="cd07010">
    <property type="entry name" value="cupin_PMI_type_I_N_bac"/>
    <property type="match status" value="1"/>
</dbReference>
<dbReference type="Proteomes" id="UP000594459">
    <property type="component" value="Chromosome"/>
</dbReference>
<evidence type="ECO:0000313" key="3">
    <source>
        <dbReference type="EMBL" id="QPD00298.1"/>
    </source>
</evidence>
<keyword evidence="1" id="KW-0479">Metal-binding</keyword>
<keyword evidence="3" id="KW-0413">Isomerase</keyword>
<organism evidence="3 4">
    <name type="scientific">Qipengyuania soli</name>
    <dbReference type="NCBI Taxonomy" id="2782568"/>
    <lineage>
        <taxon>Bacteria</taxon>
        <taxon>Pseudomonadati</taxon>
        <taxon>Pseudomonadota</taxon>
        <taxon>Alphaproteobacteria</taxon>
        <taxon>Sphingomonadales</taxon>
        <taxon>Erythrobacteraceae</taxon>
        <taxon>Qipengyuania</taxon>
    </lineage>
</organism>
<evidence type="ECO:0000256" key="1">
    <source>
        <dbReference type="ARBA" id="ARBA00022723"/>
    </source>
</evidence>
<dbReference type="AlphaFoldDB" id="A0A7S8F735"/>
<sequence length="265" mass="28841">MQKLERKFVEKVWGVDRLPPVFGAPQDVRIGEVWYDPPAELQSLLVKALFASERLSVQAHPSDDQAQAMGLGRSGKSECWVITAAEDGATIAVGFRERVSPEAMRSAALDGSIVDLLEWHPVERGDAFYIPAGTVHAIGGGVSLIEVQQNTDITFRLYDYGRPRELHLDDAMQVAITEPYPSHYRSRLGEDTQLVDSEHFRLASVATNETGAIAEWIGKALLIPFEGRASVDGVELAIGECSFVDDIATVEIGGDGLLLVAQPQG</sequence>
<reference evidence="3 4" key="1">
    <citation type="submission" date="2020-11" db="EMBL/GenBank/DDBJ databases">
        <title>The genome sequence of Erythrobacter sp. 6D36.</title>
        <authorList>
            <person name="Liu Y."/>
        </authorList>
    </citation>
    <scope>NUCLEOTIDE SEQUENCE [LARGE SCALE GENOMIC DNA]</scope>
    <source>
        <strain evidence="3 4">6D36</strain>
    </source>
</reference>
<dbReference type="InterPro" id="IPR011051">
    <property type="entry name" value="RmlC_Cupin_sf"/>
</dbReference>
<dbReference type="Gene3D" id="2.60.120.10">
    <property type="entry name" value="Jelly Rolls"/>
    <property type="match status" value="1"/>
</dbReference>
<dbReference type="GO" id="GO:0016853">
    <property type="term" value="F:isomerase activity"/>
    <property type="evidence" value="ECO:0007669"/>
    <property type="project" value="UniProtKB-KW"/>
</dbReference>
<dbReference type="GO" id="GO:0046872">
    <property type="term" value="F:metal ion binding"/>
    <property type="evidence" value="ECO:0007669"/>
    <property type="project" value="UniProtKB-KW"/>
</dbReference>
<name>A0A7S8F735_9SPHN</name>
<protein>
    <submittedName>
        <fullName evidence="3">Class I mannose-6-phosphate isomerase</fullName>
    </submittedName>
</protein>
<evidence type="ECO:0000256" key="2">
    <source>
        <dbReference type="ARBA" id="ARBA00022833"/>
    </source>
</evidence>
<dbReference type="PANTHER" id="PTHR42742">
    <property type="entry name" value="TRANSCRIPTIONAL REPRESSOR MPRA"/>
    <property type="match status" value="1"/>
</dbReference>
<proteinExistence type="predicted"/>
<keyword evidence="2" id="KW-0862">Zinc</keyword>
<dbReference type="RefSeq" id="WP_200984090.1">
    <property type="nucleotide sequence ID" value="NZ_CP064654.1"/>
</dbReference>
<dbReference type="PANTHER" id="PTHR42742:SF3">
    <property type="entry name" value="FRUCTOKINASE"/>
    <property type="match status" value="1"/>
</dbReference>
<dbReference type="EMBL" id="CP064654">
    <property type="protein sequence ID" value="QPD00298.1"/>
    <property type="molecule type" value="Genomic_DNA"/>
</dbReference>